<dbReference type="PANTHER" id="PTHR11895">
    <property type="entry name" value="TRANSAMIDASE"/>
    <property type="match status" value="1"/>
</dbReference>
<proteinExistence type="inferred from homology"/>
<protein>
    <submittedName>
        <fullName evidence="3">Amidase</fullName>
        <ecNumber evidence="3">3.5.1.4</ecNumber>
    </submittedName>
</protein>
<comment type="similarity">
    <text evidence="1">Belongs to the amidase family.</text>
</comment>
<evidence type="ECO:0000313" key="4">
    <source>
        <dbReference type="Proteomes" id="UP000537130"/>
    </source>
</evidence>
<dbReference type="SUPFAM" id="SSF75304">
    <property type="entry name" value="Amidase signature (AS) enzymes"/>
    <property type="match status" value="1"/>
</dbReference>
<dbReference type="EC" id="3.5.1.4" evidence="3"/>
<dbReference type="Proteomes" id="UP000537130">
    <property type="component" value="Unassembled WGS sequence"/>
</dbReference>
<dbReference type="Pfam" id="PF01425">
    <property type="entry name" value="Amidase"/>
    <property type="match status" value="1"/>
</dbReference>
<gene>
    <name evidence="3" type="ORF">FHR99_001644</name>
</gene>
<organism evidence="3 4">
    <name type="scientific">Litorivivens lipolytica</name>
    <dbReference type="NCBI Taxonomy" id="1524264"/>
    <lineage>
        <taxon>Bacteria</taxon>
        <taxon>Pseudomonadati</taxon>
        <taxon>Pseudomonadota</taxon>
        <taxon>Gammaproteobacteria</taxon>
        <taxon>Litorivivens</taxon>
    </lineage>
</organism>
<dbReference type="Gene3D" id="3.90.1300.10">
    <property type="entry name" value="Amidase signature (AS) domain"/>
    <property type="match status" value="1"/>
</dbReference>
<evidence type="ECO:0000259" key="2">
    <source>
        <dbReference type="Pfam" id="PF01425"/>
    </source>
</evidence>
<dbReference type="EMBL" id="JACHWY010000001">
    <property type="protein sequence ID" value="MBB3047408.1"/>
    <property type="molecule type" value="Genomic_DNA"/>
</dbReference>
<dbReference type="PROSITE" id="PS00571">
    <property type="entry name" value="AMIDASES"/>
    <property type="match status" value="1"/>
</dbReference>
<name>A0A7W4W4Q0_9GAMM</name>
<feature type="domain" description="Amidase" evidence="2">
    <location>
        <begin position="27"/>
        <end position="476"/>
    </location>
</feature>
<keyword evidence="3" id="KW-0378">Hydrolase</keyword>
<dbReference type="InterPro" id="IPR036928">
    <property type="entry name" value="AS_sf"/>
</dbReference>
<reference evidence="3 4" key="1">
    <citation type="submission" date="2020-08" db="EMBL/GenBank/DDBJ databases">
        <title>Genomic Encyclopedia of Type Strains, Phase III (KMG-III): the genomes of soil and plant-associated and newly described type strains.</title>
        <authorList>
            <person name="Whitman W."/>
        </authorList>
    </citation>
    <scope>NUCLEOTIDE SEQUENCE [LARGE SCALE GENOMIC DNA]</scope>
    <source>
        <strain evidence="3 4">CECT 8654</strain>
    </source>
</reference>
<dbReference type="InterPro" id="IPR000120">
    <property type="entry name" value="Amidase"/>
</dbReference>
<sequence>MSFKEYADYDALGLAELINKGEVTPKELLAEAIKRRDRVNPKINAVIRNMDEQAFANLDHLPKGGPFYGVPFLLKDFCAAYKGVPLTNGSRAFKDYIPDYDCELVKRFKAAGLVTFGKTNTPEFAIVGATEPSLHGKTCNPWNLERTAGGSSGGSGAAVAAGIVPMASGGDGGGSLRIPAACGGLVGFKTTRGRIPHGPDHGDPWYGQVQDGVVSRSVRDSAAMLDALRGVDLGAPYAEPPLQQSLLSACRQAPKKLRIAFSEAPLMRGGSLHPEAIKGLRDSVKLLEELGHELVEDAPVFNTNHLVEGYLMRIATSVGGEITLSEATLGRKIKHAELEPETWMLAQLGRSFSAADFDVAHRRLYTQSRLFERFMQNYDVFLTPTLSGPAVEHGYFKSKGIEKLLSPIASRFALGKLSANSSTLQRLANQAFEWVSSTMVFNITGNPSVSLPLHWSSDRLPVGMMFTGRFGEDDTLFSLAGQLEQAKPWWQQRAPVFADE</sequence>
<dbReference type="InterPro" id="IPR023631">
    <property type="entry name" value="Amidase_dom"/>
</dbReference>
<comment type="caution">
    <text evidence="3">The sequence shown here is derived from an EMBL/GenBank/DDBJ whole genome shotgun (WGS) entry which is preliminary data.</text>
</comment>
<dbReference type="PANTHER" id="PTHR11895:SF7">
    <property type="entry name" value="GLUTAMYL-TRNA(GLN) AMIDOTRANSFERASE SUBUNIT A, MITOCHONDRIAL"/>
    <property type="match status" value="1"/>
</dbReference>
<evidence type="ECO:0000256" key="1">
    <source>
        <dbReference type="ARBA" id="ARBA00009199"/>
    </source>
</evidence>
<keyword evidence="4" id="KW-1185">Reference proteome</keyword>
<dbReference type="AlphaFoldDB" id="A0A7W4W4Q0"/>
<dbReference type="GO" id="GO:0004040">
    <property type="term" value="F:amidase activity"/>
    <property type="evidence" value="ECO:0007669"/>
    <property type="project" value="UniProtKB-EC"/>
</dbReference>
<accession>A0A7W4W4Q0</accession>
<evidence type="ECO:0000313" key="3">
    <source>
        <dbReference type="EMBL" id="MBB3047408.1"/>
    </source>
</evidence>
<dbReference type="InterPro" id="IPR020556">
    <property type="entry name" value="Amidase_CS"/>
</dbReference>
<dbReference type="RefSeq" id="WP_183410031.1">
    <property type="nucleotide sequence ID" value="NZ_JACHWY010000001.1"/>
</dbReference>